<name>A0A1E1IVF7_LEIGU</name>
<protein>
    <submittedName>
        <fullName evidence="2">Uncharacterized protein</fullName>
    </submittedName>
</protein>
<feature type="region of interest" description="Disordered" evidence="1">
    <location>
        <begin position="234"/>
        <end position="302"/>
    </location>
</feature>
<dbReference type="EMBL" id="CALQ01000802">
    <property type="protein sequence ID" value="CCM15270.1"/>
    <property type="molecule type" value="Genomic_DNA"/>
</dbReference>
<evidence type="ECO:0000313" key="2">
    <source>
        <dbReference type="EMBL" id="CCM15270.1"/>
    </source>
</evidence>
<accession>A0A1E1IVF7</accession>
<dbReference type="AlphaFoldDB" id="A0A1E1IVF7"/>
<sequence length="786" mass="81780">MGAGSSTASAGDAGVPLPTCPLFYNFMPNAQLIPASTLPTRGPDGLLCHPQGGCMARVIQLRSLPVVSEDSKRCAAQIIADAKKKKKRGGDSTPDREEANAVAAANDLLRNPSLHPSLSSCFLLSIAVDEQGRLVPLSTGDEHGVNAMAGGGGDGAQLATSKMSEKLTSPRSKIVKKGFSFSVFSSTVRTPLVLGEGGSCEDSVAGTPRPLRGGNNGAAATKLVSVLSPVHASVNAGSHPAGDALLPDPPSPHRSEAMPRWRSPTSDSGGDGAQLASSKRPKGLTSSFASPPPSSAGSSNAACDTTIEEKQGTPLVTIPMCSVLAKQSHFRKLEEGQGRESTSVASVLPNVGATGGDGVIPPRIRRQLSRITLLRVPQRTRWFLFNDSRTHEAQVSALLCYRAEEKPTYQKNLIPGEETPMDSSGRTITAATPVPGDLRICCRPTPLSHTSLSSKEMKLQLQSMCSSTRSYVEVQPMAVEVLTAAIPAPKTPMEEEKLAEFKKRASGAAAVEVFVVLAPGATVYLAEGEVLGYKIDTHLVPFDKLASIAVLGRMLTPELVRNLKKKGESVNVKGYRHKLMFLAKPTETTAGAASAHGSSLAPACLTGSAMAPPPTAAARGTPKDANFIPPLSSDTPNVSPPDLGRSTISVTSATALTDSAGHAADATVAAAKTSAAPYWNRLSLQRRCKTAEKSPNDENHSEGAGNPSSYNAPAAAAAVLAWPAADTTATRAGEMGNAAGVLELPVLGIKSLIDDLDKECSIPRSHAPLEGGQLYSTSTSSLHISF</sequence>
<feature type="region of interest" description="Disordered" evidence="1">
    <location>
        <begin position="689"/>
        <end position="710"/>
    </location>
</feature>
<organism evidence="2">
    <name type="scientific">Leishmania guyanensis</name>
    <dbReference type="NCBI Taxonomy" id="5670"/>
    <lineage>
        <taxon>Eukaryota</taxon>
        <taxon>Discoba</taxon>
        <taxon>Euglenozoa</taxon>
        <taxon>Kinetoplastea</taxon>
        <taxon>Metakinetoplastina</taxon>
        <taxon>Trypanosomatida</taxon>
        <taxon>Trypanosomatidae</taxon>
        <taxon>Leishmaniinae</taxon>
        <taxon>Leishmania</taxon>
        <taxon>Leishmania guyanensis species complex</taxon>
    </lineage>
</organism>
<proteinExistence type="predicted"/>
<evidence type="ECO:0000256" key="1">
    <source>
        <dbReference type="SAM" id="MobiDB-lite"/>
    </source>
</evidence>
<feature type="compositionally biased region" description="Basic and acidic residues" evidence="1">
    <location>
        <begin position="689"/>
        <end position="701"/>
    </location>
</feature>
<gene>
    <name evidence="2" type="primary">LgM4147LRVhigh.20.00950.00090</name>
    <name evidence="2" type="ORF">BN36_2027710</name>
</gene>
<reference evidence="2" key="1">
    <citation type="submission" date="2012-08" db="EMBL/GenBank/DDBJ databases">
        <title>Comparative genomics of metastatic and non-metastatic Leishmania guyanensis provides insights into polygenic factors involved in Leishmania RNA virus infection.</title>
        <authorList>
            <person name="Smith D."/>
            <person name="Hertz-Fowler C."/>
            <person name="Martin R."/>
            <person name="Dickens N."/>
            <person name="Fasel N."/>
            <person name="Falquet L."/>
            <person name="Beverley S."/>
            <person name="Zangger H."/>
            <person name="Calderon-Copete S."/>
            <person name="Mottram J."/>
            <person name="Xenarios I."/>
        </authorList>
    </citation>
    <scope>NUCLEOTIDE SEQUENCE</scope>
    <source>
        <strain evidence="2">MHOM/BR/75/M4147/SSU:IR2SAT-LUC</strain>
    </source>
</reference>